<evidence type="ECO:0000256" key="4">
    <source>
        <dbReference type="ARBA" id="ARBA00022519"/>
    </source>
</evidence>
<feature type="transmembrane region" description="Helical" evidence="9">
    <location>
        <begin position="276"/>
        <end position="294"/>
    </location>
</feature>
<protein>
    <recommendedName>
        <fullName evidence="9">Probable sugar efflux transporter</fullName>
    </recommendedName>
</protein>
<dbReference type="InterPro" id="IPR036259">
    <property type="entry name" value="MFS_trans_sf"/>
</dbReference>
<name>A0A2M8S0M0_9PAST</name>
<dbReference type="PROSITE" id="PS50850">
    <property type="entry name" value="MFS"/>
    <property type="match status" value="1"/>
</dbReference>
<feature type="transmembrane region" description="Helical" evidence="9">
    <location>
        <begin position="139"/>
        <end position="156"/>
    </location>
</feature>
<dbReference type="NCBIfam" id="NF002921">
    <property type="entry name" value="PRK03545.1"/>
    <property type="match status" value="1"/>
</dbReference>
<feature type="transmembrane region" description="Helical" evidence="9">
    <location>
        <begin position="244"/>
        <end position="264"/>
    </location>
</feature>
<keyword evidence="2 9" id="KW-0813">Transport</keyword>
<dbReference type="AlphaFoldDB" id="A0A2M8S0M0"/>
<keyword evidence="4" id="KW-0997">Cell inner membrane</keyword>
<comment type="caution">
    <text evidence="11">The sequence shown here is derived from an EMBL/GenBank/DDBJ whole genome shotgun (WGS) entry which is preliminary data.</text>
</comment>
<dbReference type="CDD" id="cd17324">
    <property type="entry name" value="MFS_NepI_like"/>
    <property type="match status" value="1"/>
</dbReference>
<dbReference type="RefSeq" id="WP_100289529.1">
    <property type="nucleotide sequence ID" value="NZ_PHHA01000026.1"/>
</dbReference>
<dbReference type="OrthoDB" id="9788453at2"/>
<dbReference type="Gene3D" id="1.20.1250.20">
    <property type="entry name" value="MFS general substrate transporter like domains"/>
    <property type="match status" value="1"/>
</dbReference>
<dbReference type="HAMAP" id="MF_00517">
    <property type="entry name" value="MFS_SotB"/>
    <property type="match status" value="1"/>
</dbReference>
<proteinExistence type="inferred from homology"/>
<keyword evidence="3 9" id="KW-1003">Cell membrane</keyword>
<keyword evidence="8 9" id="KW-0472">Membrane</keyword>
<dbReference type="Proteomes" id="UP000229329">
    <property type="component" value="Unassembled WGS sequence"/>
</dbReference>
<dbReference type="EMBL" id="PHHA01000026">
    <property type="protein sequence ID" value="PJG84701.1"/>
    <property type="molecule type" value="Genomic_DNA"/>
</dbReference>
<feature type="transmembrane region" description="Helical" evidence="9">
    <location>
        <begin position="105"/>
        <end position="127"/>
    </location>
</feature>
<keyword evidence="12" id="KW-1185">Reference proteome</keyword>
<keyword evidence="6 9" id="KW-0812">Transmembrane</keyword>
<reference evidence="11 12" key="1">
    <citation type="submission" date="2017-11" db="EMBL/GenBank/DDBJ databases">
        <title>Reclassification of Bisgaard taxon 7 as Conservatibacter flavescens gen. nov., sp. nov.</title>
        <authorList>
            <person name="Christensen H."/>
        </authorList>
    </citation>
    <scope>NUCLEOTIDE SEQUENCE [LARGE SCALE GENOMIC DNA]</scope>
    <source>
        <strain evidence="11 12">7_4</strain>
    </source>
</reference>
<dbReference type="Pfam" id="PF07690">
    <property type="entry name" value="MFS_1"/>
    <property type="match status" value="1"/>
</dbReference>
<evidence type="ECO:0000256" key="3">
    <source>
        <dbReference type="ARBA" id="ARBA00022475"/>
    </source>
</evidence>
<dbReference type="InterPro" id="IPR020846">
    <property type="entry name" value="MFS_dom"/>
</dbReference>
<dbReference type="SUPFAM" id="SSF103473">
    <property type="entry name" value="MFS general substrate transporter"/>
    <property type="match status" value="1"/>
</dbReference>
<comment type="similarity">
    <text evidence="9">Belongs to the major facilitator superfamily. SotB (TC 2.A.1.2) family.</text>
</comment>
<feature type="transmembrane region" description="Helical" evidence="9">
    <location>
        <begin position="300"/>
        <end position="321"/>
    </location>
</feature>
<feature type="transmembrane region" description="Helical" evidence="9">
    <location>
        <begin position="333"/>
        <end position="353"/>
    </location>
</feature>
<feature type="transmembrane region" description="Helical" evidence="9">
    <location>
        <begin position="12"/>
        <end position="35"/>
    </location>
</feature>
<feature type="transmembrane region" description="Helical" evidence="9">
    <location>
        <begin position="210"/>
        <end position="232"/>
    </location>
</feature>
<dbReference type="InterPro" id="IPR050189">
    <property type="entry name" value="MFS_Efflux_Transporters"/>
</dbReference>
<evidence type="ECO:0000256" key="9">
    <source>
        <dbReference type="HAMAP-Rule" id="MF_00517"/>
    </source>
</evidence>
<evidence type="ECO:0000256" key="6">
    <source>
        <dbReference type="ARBA" id="ARBA00022692"/>
    </source>
</evidence>
<comment type="function">
    <text evidence="9">Involved in the efflux of sugars. The physiological role may be the reduction of the intracellular concentration of toxic sugars or sugar metabolites.</text>
</comment>
<evidence type="ECO:0000256" key="5">
    <source>
        <dbReference type="ARBA" id="ARBA00022597"/>
    </source>
</evidence>
<keyword evidence="7 9" id="KW-1133">Transmembrane helix</keyword>
<dbReference type="InterPro" id="IPR011701">
    <property type="entry name" value="MFS"/>
</dbReference>
<feature type="transmembrane region" description="Helical" evidence="9">
    <location>
        <begin position="365"/>
        <end position="385"/>
    </location>
</feature>
<dbReference type="InterPro" id="IPR023495">
    <property type="entry name" value="Sugar_effux_transptr_put"/>
</dbReference>
<dbReference type="GO" id="GO:0015144">
    <property type="term" value="F:carbohydrate transmembrane transporter activity"/>
    <property type="evidence" value="ECO:0007669"/>
    <property type="project" value="UniProtKB-UniRule"/>
</dbReference>
<dbReference type="GO" id="GO:0005886">
    <property type="term" value="C:plasma membrane"/>
    <property type="evidence" value="ECO:0007669"/>
    <property type="project" value="UniProtKB-SubCell"/>
</dbReference>
<evidence type="ECO:0000256" key="7">
    <source>
        <dbReference type="ARBA" id="ARBA00022989"/>
    </source>
</evidence>
<feature type="transmembrane region" description="Helical" evidence="9">
    <location>
        <begin position="168"/>
        <end position="189"/>
    </location>
</feature>
<feature type="domain" description="Major facilitator superfamily (MFS) profile" evidence="10">
    <location>
        <begin position="14"/>
        <end position="388"/>
    </location>
</feature>
<accession>A0A2M8S0M0</accession>
<dbReference type="PANTHER" id="PTHR43124">
    <property type="entry name" value="PURINE EFFLUX PUMP PBUE"/>
    <property type="match status" value="1"/>
</dbReference>
<comment type="subcellular location">
    <subcellularLocation>
        <location evidence="1 9">Cell membrane</location>
        <topology evidence="1 9">Multi-pass membrane protein</topology>
    </subcellularLocation>
</comment>
<sequence>MLSKNVARKIAFYRVIIFACAAFIFNTTEFIPVALLSDIAQSFDMPVAKVGLMITVYAWVVSLMSLPFMLVTAKLERKSLLIKVFLLFILGHIITVFAWNFASLLIGRIAVALAHALFWSITASLVIRVAPKDKKTQALALLAMGTALATVLGLPLGRLVGQAFGWRITFGIIAALALSVMVLMIRLLPYLPSKNAGSLRSLPILMKRPLLMGAYVLTIIIVSAHFTAYSYIEPFVMNISQMSASLATFLLLIFGVSGIVASMLFNRFHRFGPAKFLLMLLILLMGSLFTLLPLSQNTAAMFLLVFLWGIAIAGFGLSLQVRVLQLSPEATDVAMAIFSGIYNIGIGAGALMGNQVMQHIGLSNIGIVGGVWALIGTILFLYVHLRYRYKPIH</sequence>
<gene>
    <name evidence="9" type="primary">sotB</name>
    <name evidence="11" type="ORF">CVP05_10025</name>
</gene>
<evidence type="ECO:0000259" key="10">
    <source>
        <dbReference type="PROSITE" id="PS50850"/>
    </source>
</evidence>
<evidence type="ECO:0000256" key="2">
    <source>
        <dbReference type="ARBA" id="ARBA00022448"/>
    </source>
</evidence>
<evidence type="ECO:0000313" key="11">
    <source>
        <dbReference type="EMBL" id="PJG84701.1"/>
    </source>
</evidence>
<dbReference type="PANTHER" id="PTHR43124:SF4">
    <property type="entry name" value="SUGAR EFFLUX TRANSPORTER"/>
    <property type="match status" value="1"/>
</dbReference>
<keyword evidence="5 9" id="KW-0762">Sugar transport</keyword>
<evidence type="ECO:0000256" key="8">
    <source>
        <dbReference type="ARBA" id="ARBA00023136"/>
    </source>
</evidence>
<feature type="transmembrane region" description="Helical" evidence="9">
    <location>
        <begin position="47"/>
        <end position="68"/>
    </location>
</feature>
<evidence type="ECO:0000256" key="1">
    <source>
        <dbReference type="ARBA" id="ARBA00004651"/>
    </source>
</evidence>
<evidence type="ECO:0000313" key="12">
    <source>
        <dbReference type="Proteomes" id="UP000229329"/>
    </source>
</evidence>
<organism evidence="11 12">
    <name type="scientific">Conservatibacter flavescens</name>
    <dbReference type="NCBI Taxonomy" id="28161"/>
    <lineage>
        <taxon>Bacteria</taxon>
        <taxon>Pseudomonadati</taxon>
        <taxon>Pseudomonadota</taxon>
        <taxon>Gammaproteobacteria</taxon>
        <taxon>Pasteurellales</taxon>
        <taxon>Pasteurellaceae</taxon>
        <taxon>Conservatibacter</taxon>
    </lineage>
</organism>
<feature type="transmembrane region" description="Helical" evidence="9">
    <location>
        <begin position="80"/>
        <end position="99"/>
    </location>
</feature>